<dbReference type="Pfam" id="PF02096">
    <property type="entry name" value="60KD_IMP"/>
    <property type="match status" value="1"/>
</dbReference>
<keyword evidence="7 13" id="KW-0653">Protein transport</keyword>
<comment type="caution">
    <text evidence="13">Lacks conserved residue(s) required for the propagation of feature annotation.</text>
</comment>
<dbReference type="PRINTS" id="PR00701">
    <property type="entry name" value="60KDINNERMP"/>
</dbReference>
<keyword evidence="5 13" id="KW-1003">Cell membrane</keyword>
<evidence type="ECO:0000256" key="14">
    <source>
        <dbReference type="SAM" id="MobiDB-lite"/>
    </source>
</evidence>
<evidence type="ECO:0000256" key="10">
    <source>
        <dbReference type="ARBA" id="ARBA00023186"/>
    </source>
</evidence>
<dbReference type="PANTHER" id="PTHR12428:SF65">
    <property type="entry name" value="CYTOCHROME C OXIDASE ASSEMBLY PROTEIN COX18, MITOCHONDRIAL"/>
    <property type="match status" value="1"/>
</dbReference>
<evidence type="ECO:0000256" key="9">
    <source>
        <dbReference type="ARBA" id="ARBA00023136"/>
    </source>
</evidence>
<evidence type="ECO:0000256" key="4">
    <source>
        <dbReference type="ARBA" id="ARBA00022448"/>
    </source>
</evidence>
<dbReference type="InterPro" id="IPR038221">
    <property type="entry name" value="YidC_periplasmic_sf"/>
</dbReference>
<dbReference type="PATRIC" id="fig|1172190.3.peg.732"/>
<evidence type="ECO:0000256" key="12">
    <source>
        <dbReference type="ARBA" id="ARBA00033342"/>
    </source>
</evidence>
<dbReference type="InterPro" id="IPR001708">
    <property type="entry name" value="YidC/ALB3/OXA1/COX18"/>
</dbReference>
<comment type="subcellular location">
    <subcellularLocation>
        <location evidence="1">Cell inner membrane</location>
        <topology evidence="1">Multi-pass membrane protein</topology>
    </subcellularLocation>
    <subcellularLocation>
        <location evidence="13">Cell membrane</location>
        <topology evidence="13">Multi-pass membrane protein</topology>
    </subcellularLocation>
</comment>
<keyword evidence="18" id="KW-1185">Reference proteome</keyword>
<feature type="transmembrane region" description="Helical" evidence="13">
    <location>
        <begin position="338"/>
        <end position="358"/>
    </location>
</feature>
<evidence type="ECO:0000256" key="13">
    <source>
        <dbReference type="HAMAP-Rule" id="MF_01810"/>
    </source>
</evidence>
<evidence type="ECO:0000256" key="11">
    <source>
        <dbReference type="ARBA" id="ARBA00033245"/>
    </source>
</evidence>
<keyword evidence="6 13" id="KW-0812">Transmembrane</keyword>
<comment type="function">
    <text evidence="13">Required for the insertion and/or proper folding and/or complex formation of integral membrane proteins into the membrane. Involved in integration of membrane proteins that insert both dependently and independently of the Sec translocase complex, as well as at least some lipoproteins. Aids folding of multispanning membrane proteins.</text>
</comment>
<evidence type="ECO:0000259" key="16">
    <source>
        <dbReference type="Pfam" id="PF14849"/>
    </source>
</evidence>
<feature type="transmembrane region" description="Helical" evidence="13">
    <location>
        <begin position="403"/>
        <end position="424"/>
    </location>
</feature>
<evidence type="ECO:0000256" key="8">
    <source>
        <dbReference type="ARBA" id="ARBA00022989"/>
    </source>
</evidence>
<feature type="transmembrane region" description="Helical" evidence="13">
    <location>
        <begin position="481"/>
        <end position="503"/>
    </location>
</feature>
<dbReference type="NCBIfam" id="TIGR03593">
    <property type="entry name" value="yidC_nterm"/>
    <property type="match status" value="1"/>
</dbReference>
<proteinExistence type="inferred from homology"/>
<comment type="subunit">
    <text evidence="13">Interacts with the Sec translocase complex via SecD. Specifically interacts with transmembrane segments of nascent integral membrane proteins during membrane integration.</text>
</comment>
<comment type="similarity">
    <text evidence="2 13">Belongs to the OXA1/ALB3/YidC family. Type 1 subfamily.</text>
</comment>
<sequence length="553" mass="62725">MLDKMTPNQRLMLAVAASIIFFVAYTAIFPPAEPQTQVVKTQQDVKVKHQDTTQASQDVIEPTTGHSITKEVREVAGRSNTISTVTHKDFILKIDTLGRISSKELLQAKFNNKEGGHAQLIPETGMKPLYIRFLDEVIDNESKTVAYSASVENIALDGSPQKVTLTQKLSSLTVTKELTFYADGHYDAKVSLSQDKRYFIYLGQRPQVTEQMMTVSGAMVYTDDEIATIVEDGDAEGRKTFTGVELISAFDQYSATIMYDFAKDTVITLERDREDNPVVYFDALQNMSFSGYIGQKEYKVLKNIKPVLTNAIEYGWFTFASKPLFQLLSWLHGIFGNWGWSIIALTLIIRTILYPLTYKGMVSMQKIKEISPKIKELQAKHKGDPQRMNAAVMDMYKKHNANPLGGCLPMILQIPVFFAIYRVLLNAVELQGAPWIMWVSDLSLKDPYYILPILMGASMYYQQRLTPNNFTDPLQEKVFKYLPVIFTLFFLTFPSGLVLYWFVNNLFSIAQQFIVNQQFQNAKEAEIAASDHAQKIEHKEAQDSKKSTGRKDD</sequence>
<evidence type="ECO:0000259" key="15">
    <source>
        <dbReference type="Pfam" id="PF02096"/>
    </source>
</evidence>
<name>T0L2Z8_9BACT</name>
<evidence type="ECO:0000256" key="3">
    <source>
        <dbReference type="ARBA" id="ARBA00015325"/>
    </source>
</evidence>
<keyword evidence="8 13" id="KW-1133">Transmembrane helix</keyword>
<dbReference type="PANTHER" id="PTHR12428">
    <property type="entry name" value="OXA1"/>
    <property type="match status" value="1"/>
</dbReference>
<evidence type="ECO:0000256" key="1">
    <source>
        <dbReference type="ARBA" id="ARBA00004429"/>
    </source>
</evidence>
<dbReference type="InterPro" id="IPR028055">
    <property type="entry name" value="YidC/Oxa/ALB_C"/>
</dbReference>
<keyword evidence="9 13" id="KW-0472">Membrane</keyword>
<dbReference type="Gene3D" id="2.70.98.90">
    <property type="match status" value="1"/>
</dbReference>
<reference evidence="17 18" key="1">
    <citation type="submission" date="2013-07" db="EMBL/GenBank/DDBJ databases">
        <title>Sulfurimonas hongkongensis AST-10 Genome Sequencing.</title>
        <authorList>
            <person name="Cai L."/>
            <person name="Zhang T."/>
        </authorList>
    </citation>
    <scope>NUCLEOTIDE SEQUENCE [LARGE SCALE GENOMIC DNA]</scope>
    <source>
        <strain evidence="17 18">AST-10</strain>
    </source>
</reference>
<dbReference type="NCBIfam" id="NF002357">
    <property type="entry name" value="PRK01318.2-4"/>
    <property type="match status" value="1"/>
</dbReference>
<dbReference type="InterPro" id="IPR028053">
    <property type="entry name" value="Membr_insert_YidC_N"/>
</dbReference>
<dbReference type="GO" id="GO:0051205">
    <property type="term" value="P:protein insertion into membrane"/>
    <property type="evidence" value="ECO:0007669"/>
    <property type="project" value="TreeGrafter"/>
</dbReference>
<accession>T0L2Z8</accession>
<dbReference type="AlphaFoldDB" id="T0L2Z8"/>
<dbReference type="InterPro" id="IPR047196">
    <property type="entry name" value="YidC_ALB_C"/>
</dbReference>
<dbReference type="GO" id="GO:0005886">
    <property type="term" value="C:plasma membrane"/>
    <property type="evidence" value="ECO:0007669"/>
    <property type="project" value="UniProtKB-SubCell"/>
</dbReference>
<feature type="domain" description="Membrane insertase YidC/Oxa/ALB C-terminal" evidence="15">
    <location>
        <begin position="338"/>
        <end position="516"/>
    </location>
</feature>
<dbReference type="Proteomes" id="UP000015520">
    <property type="component" value="Unassembled WGS sequence"/>
</dbReference>
<keyword evidence="4 13" id="KW-0813">Transport</keyword>
<gene>
    <name evidence="13" type="primary">yidC</name>
    <name evidence="17" type="ORF">M947_03775</name>
</gene>
<dbReference type="CDD" id="cd20070">
    <property type="entry name" value="5TM_YidC_Alb3"/>
    <property type="match status" value="1"/>
</dbReference>
<evidence type="ECO:0000313" key="17">
    <source>
        <dbReference type="EMBL" id="EQB40153.1"/>
    </source>
</evidence>
<dbReference type="InterPro" id="IPR019998">
    <property type="entry name" value="Membr_insert_YidC"/>
</dbReference>
<dbReference type="NCBIfam" id="TIGR03592">
    <property type="entry name" value="yidC_oxa1_cterm"/>
    <property type="match status" value="1"/>
</dbReference>
<dbReference type="HAMAP" id="MF_01810">
    <property type="entry name" value="YidC_type1"/>
    <property type="match status" value="1"/>
</dbReference>
<keyword evidence="10 13" id="KW-0143">Chaperone</keyword>
<evidence type="ECO:0000256" key="7">
    <source>
        <dbReference type="ARBA" id="ARBA00022927"/>
    </source>
</evidence>
<dbReference type="GO" id="GO:0032977">
    <property type="term" value="F:membrane insertase activity"/>
    <property type="evidence" value="ECO:0007669"/>
    <property type="project" value="InterPro"/>
</dbReference>
<feature type="region of interest" description="Disordered" evidence="14">
    <location>
        <begin position="532"/>
        <end position="553"/>
    </location>
</feature>
<dbReference type="eggNOG" id="COG0706">
    <property type="taxonomic scope" value="Bacteria"/>
</dbReference>
<feature type="domain" description="Membrane insertase YidC N-terminal" evidence="16">
    <location>
        <begin position="85"/>
        <end position="327"/>
    </location>
</feature>
<protein>
    <recommendedName>
        <fullName evidence="3 13">Membrane protein insertase YidC</fullName>
    </recommendedName>
    <alternativeName>
        <fullName evidence="12 13">Foldase YidC</fullName>
    </alternativeName>
    <alternativeName>
        <fullName evidence="11 13">Membrane integrase YidC</fullName>
    </alternativeName>
    <alternativeName>
        <fullName evidence="13">Membrane protein YidC</fullName>
    </alternativeName>
</protein>
<dbReference type="PRINTS" id="PR01900">
    <property type="entry name" value="YIDCPROTEIN"/>
</dbReference>
<comment type="caution">
    <text evidence="17">The sequence shown here is derived from an EMBL/GenBank/DDBJ whole genome shotgun (WGS) entry which is preliminary data.</text>
</comment>
<evidence type="ECO:0000313" key="18">
    <source>
        <dbReference type="Proteomes" id="UP000015520"/>
    </source>
</evidence>
<dbReference type="STRING" id="1172190.M947_03775"/>
<dbReference type="GO" id="GO:0015031">
    <property type="term" value="P:protein transport"/>
    <property type="evidence" value="ECO:0007669"/>
    <property type="project" value="UniProtKB-KW"/>
</dbReference>
<dbReference type="CDD" id="cd19960">
    <property type="entry name" value="YidC_peri"/>
    <property type="match status" value="1"/>
</dbReference>
<dbReference type="EMBL" id="AUPZ01000004">
    <property type="protein sequence ID" value="EQB40153.1"/>
    <property type="molecule type" value="Genomic_DNA"/>
</dbReference>
<evidence type="ECO:0000256" key="6">
    <source>
        <dbReference type="ARBA" id="ARBA00022692"/>
    </source>
</evidence>
<organism evidence="17 18">
    <name type="scientific">Sulfurimonas hongkongensis</name>
    <dbReference type="NCBI Taxonomy" id="1172190"/>
    <lineage>
        <taxon>Bacteria</taxon>
        <taxon>Pseudomonadati</taxon>
        <taxon>Campylobacterota</taxon>
        <taxon>Epsilonproteobacteria</taxon>
        <taxon>Campylobacterales</taxon>
        <taxon>Sulfurimonadaceae</taxon>
        <taxon>Sulfurimonas</taxon>
    </lineage>
</organism>
<evidence type="ECO:0000256" key="5">
    <source>
        <dbReference type="ARBA" id="ARBA00022475"/>
    </source>
</evidence>
<evidence type="ECO:0000256" key="2">
    <source>
        <dbReference type="ARBA" id="ARBA00010527"/>
    </source>
</evidence>
<dbReference type="Pfam" id="PF14849">
    <property type="entry name" value="YidC_periplas"/>
    <property type="match status" value="1"/>
</dbReference>